<evidence type="ECO:0000313" key="1">
    <source>
        <dbReference type="EMBL" id="EET83677.1"/>
    </source>
</evidence>
<comment type="caution">
    <text evidence="1">The sequence shown here is derived from an EMBL/GenBank/DDBJ whole genome shotgun (WGS) entry which is preliminary data.</text>
</comment>
<gene>
    <name evidence="1" type="ORF">ACIRA0001_2472</name>
</gene>
<sequence length="48" mass="5318">MGLLSYSPIKLNDFFVDIVSALQMLIRQNGVPPIEVASIELKTQNINS</sequence>
<proteinExistence type="predicted"/>
<organism evidence="1 2">
    <name type="scientific">Acinetobacter radioresistens SK82</name>
    <dbReference type="NCBI Taxonomy" id="596318"/>
    <lineage>
        <taxon>Bacteria</taxon>
        <taxon>Pseudomonadati</taxon>
        <taxon>Pseudomonadota</taxon>
        <taxon>Gammaproteobacteria</taxon>
        <taxon>Moraxellales</taxon>
        <taxon>Moraxellaceae</taxon>
        <taxon>Acinetobacter</taxon>
    </lineage>
</organism>
<accession>A0ABM9YRD8</accession>
<evidence type="ECO:0000313" key="2">
    <source>
        <dbReference type="Proteomes" id="UP000018419"/>
    </source>
</evidence>
<keyword evidence="2" id="KW-1185">Reference proteome</keyword>
<dbReference type="EMBL" id="ACVR01000013">
    <property type="protein sequence ID" value="EET83677.1"/>
    <property type="molecule type" value="Genomic_DNA"/>
</dbReference>
<reference evidence="1 2" key="1">
    <citation type="submission" date="2009-07" db="EMBL/GenBank/DDBJ databases">
        <authorList>
            <person name="Madupu R."/>
            <person name="Durkin A.S."/>
            <person name="Torralba M."/>
            <person name="Methe B."/>
            <person name="Sutton G.G."/>
            <person name="Strausberg R.L."/>
            <person name="Nelson K.E."/>
        </authorList>
    </citation>
    <scope>NUCLEOTIDE SEQUENCE [LARGE SCALE GENOMIC DNA]</scope>
    <source>
        <strain evidence="1 2">SK82</strain>
    </source>
</reference>
<protein>
    <submittedName>
        <fullName evidence="1">Uncharacterized protein</fullName>
    </submittedName>
</protein>
<dbReference type="Proteomes" id="UP000018419">
    <property type="component" value="Unassembled WGS sequence"/>
</dbReference>
<name>A0ABM9YRD8_ACIRA</name>